<keyword evidence="4" id="KW-1185">Reference proteome</keyword>
<comment type="caution">
    <text evidence="3">The sequence shown here is derived from an EMBL/GenBank/DDBJ whole genome shotgun (WGS) entry which is preliminary data.</text>
</comment>
<dbReference type="Gene3D" id="3.30.390.100">
    <property type="match status" value="1"/>
</dbReference>
<gene>
    <name evidence="3" type="ORF">OHJ16_05975</name>
</gene>
<name>A0ABT4I780_9ACTO</name>
<dbReference type="InterPro" id="IPR025251">
    <property type="entry name" value="DUF4213"/>
</dbReference>
<evidence type="ECO:0000313" key="3">
    <source>
        <dbReference type="EMBL" id="MCZ0857588.1"/>
    </source>
</evidence>
<dbReference type="RefSeq" id="WP_268917145.1">
    <property type="nucleotide sequence ID" value="NZ_JAPTMY010000010.1"/>
</dbReference>
<organism evidence="3 4">
    <name type="scientific">Actinomyces israelii</name>
    <dbReference type="NCBI Taxonomy" id="1659"/>
    <lineage>
        <taxon>Bacteria</taxon>
        <taxon>Bacillati</taxon>
        <taxon>Actinomycetota</taxon>
        <taxon>Actinomycetes</taxon>
        <taxon>Actinomycetales</taxon>
        <taxon>Actinomycetaceae</taxon>
        <taxon>Actinomyces</taxon>
    </lineage>
</organism>
<sequence length="257" mass="26836">MTGPWGLYDELIAGVPDGPRVRRSEVMSAWVYVISDDGGLGLSSQYGGRSRPPLHDGALDGMPLREAAGLVRSWNLVEAALGAAAINAWYNRADRVDAVGWDVTAPGADPTAFAAHAGEVRGRRVAVVGHFPGVETALGGARRLSILERAPREGDFPDTAAEYILPEQDVVFITGAALANKSLPRLLALCRGARTLVVGPSTPLTPIMFAHGADCLSGLVPGAPHEIIPALGAGGKGRPRAGRMVNLVPHGAPRSRP</sequence>
<reference evidence="3" key="1">
    <citation type="submission" date="2022-10" db="EMBL/GenBank/DDBJ databases">
        <title>Genome sequence of Actinomyces israelii ATCC 10048.</title>
        <authorList>
            <person name="Watt R.M."/>
            <person name="Tong W.M."/>
        </authorList>
    </citation>
    <scope>NUCLEOTIDE SEQUENCE</scope>
    <source>
        <strain evidence="3">ATCC 10048</strain>
    </source>
</reference>
<feature type="domain" description="DUF4213" evidence="2">
    <location>
        <begin position="8"/>
        <end position="90"/>
    </location>
</feature>
<proteinExistence type="predicted"/>
<dbReference type="Pfam" id="PF13938">
    <property type="entry name" value="DUF4213"/>
    <property type="match status" value="1"/>
</dbReference>
<evidence type="ECO:0000313" key="4">
    <source>
        <dbReference type="Proteomes" id="UP001072034"/>
    </source>
</evidence>
<dbReference type="SUPFAM" id="SSF159713">
    <property type="entry name" value="Dhaf3308-like"/>
    <property type="match status" value="1"/>
</dbReference>
<accession>A0ABT4I780</accession>
<dbReference type="Gene3D" id="3.40.50.11590">
    <property type="match status" value="1"/>
</dbReference>
<evidence type="ECO:0000259" key="2">
    <source>
        <dbReference type="Pfam" id="PF13938"/>
    </source>
</evidence>
<dbReference type="Proteomes" id="UP001072034">
    <property type="component" value="Unassembled WGS sequence"/>
</dbReference>
<feature type="domain" description="Putative heavy-metal chelation" evidence="1">
    <location>
        <begin position="117"/>
        <end position="239"/>
    </location>
</feature>
<evidence type="ECO:0000259" key="1">
    <source>
        <dbReference type="Pfam" id="PF04016"/>
    </source>
</evidence>
<dbReference type="EMBL" id="JAPTMY010000010">
    <property type="protein sequence ID" value="MCZ0857588.1"/>
    <property type="molecule type" value="Genomic_DNA"/>
</dbReference>
<dbReference type="InterPro" id="IPR007161">
    <property type="entry name" value="DUF364"/>
</dbReference>
<dbReference type="Pfam" id="PF04016">
    <property type="entry name" value="DUF364"/>
    <property type="match status" value="1"/>
</dbReference>
<protein>
    <submittedName>
        <fullName evidence="3">DUF364 domain-containing protein</fullName>
    </submittedName>
</protein>